<evidence type="ECO:0000313" key="2">
    <source>
        <dbReference type="Proteomes" id="UP000441333"/>
    </source>
</evidence>
<name>A0A6N6MMY7_9FLAO</name>
<organism evidence="1 2">
    <name type="scientific">Pseudotamlana haliotis</name>
    <dbReference type="NCBI Taxonomy" id="2614804"/>
    <lineage>
        <taxon>Bacteria</taxon>
        <taxon>Pseudomonadati</taxon>
        <taxon>Bacteroidota</taxon>
        <taxon>Flavobacteriia</taxon>
        <taxon>Flavobacteriales</taxon>
        <taxon>Flavobacteriaceae</taxon>
        <taxon>Pseudotamlana</taxon>
    </lineage>
</organism>
<evidence type="ECO:0000313" key="1">
    <source>
        <dbReference type="EMBL" id="KAB1069723.1"/>
    </source>
</evidence>
<dbReference type="Proteomes" id="UP000441333">
    <property type="component" value="Unassembled WGS sequence"/>
</dbReference>
<dbReference type="AlphaFoldDB" id="A0A6N6MMY7"/>
<reference evidence="1 2" key="1">
    <citation type="submission" date="2019-09" db="EMBL/GenBank/DDBJ databases">
        <authorList>
            <person name="Cao W.R."/>
        </authorList>
    </citation>
    <scope>NUCLEOTIDE SEQUENCE [LARGE SCALE GENOMIC DNA]</scope>
    <source>
        <strain evidence="1 2">B1N29</strain>
    </source>
</reference>
<sequence length="101" mass="11642">MGETTSLYKKGKGKNNGIVEEEDFISDPLVGAFLNQKDEIIVNDTLYKFSKRKGIFFSHVKDSASLFQAYDKIMKKDNKILPFQKQLQLHWNIKGIAMKEL</sequence>
<gene>
    <name evidence="1" type="ORF">F6U93_02590</name>
</gene>
<protein>
    <submittedName>
        <fullName evidence="1">Uncharacterized protein</fullName>
    </submittedName>
</protein>
<proteinExistence type="predicted"/>
<comment type="caution">
    <text evidence="1">The sequence shown here is derived from an EMBL/GenBank/DDBJ whole genome shotgun (WGS) entry which is preliminary data.</text>
</comment>
<keyword evidence="2" id="KW-1185">Reference proteome</keyword>
<dbReference type="RefSeq" id="WP_150936536.1">
    <property type="nucleotide sequence ID" value="NZ_WAAT01000022.1"/>
</dbReference>
<dbReference type="EMBL" id="WAAT01000022">
    <property type="protein sequence ID" value="KAB1069723.1"/>
    <property type="molecule type" value="Genomic_DNA"/>
</dbReference>
<accession>A0A6N6MMY7</accession>